<evidence type="ECO:0000313" key="2">
    <source>
        <dbReference type="EMBL" id="KAH8042373.1"/>
    </source>
</evidence>
<feature type="compositionally biased region" description="Basic residues" evidence="1">
    <location>
        <begin position="330"/>
        <end position="341"/>
    </location>
</feature>
<dbReference type="EMBL" id="JABSTU010000001">
    <property type="protein sequence ID" value="KAH8042373.1"/>
    <property type="molecule type" value="Genomic_DNA"/>
</dbReference>
<feature type="compositionally biased region" description="Basic and acidic residues" evidence="1">
    <location>
        <begin position="354"/>
        <end position="378"/>
    </location>
</feature>
<proteinExistence type="predicted"/>
<feature type="region of interest" description="Disordered" evidence="1">
    <location>
        <begin position="222"/>
        <end position="378"/>
    </location>
</feature>
<accession>A0A9J6F932</accession>
<dbReference type="AlphaFoldDB" id="A0A9J6F932"/>
<feature type="compositionally biased region" description="Basic residues" evidence="1">
    <location>
        <begin position="269"/>
        <end position="279"/>
    </location>
</feature>
<gene>
    <name evidence="2" type="ORF">HPB51_022181</name>
</gene>
<feature type="region of interest" description="Disordered" evidence="1">
    <location>
        <begin position="392"/>
        <end position="447"/>
    </location>
</feature>
<sequence>MADEPTGPAANRVVDAHKQASEDVGGDVYGGENFTEDRARLQVERCLVSLSTSTLSSKDAGSELRADPCPVSRENAEGCAQKPVPTADQCEERDVSKDAPSGDGTCVTGDRRSRDQVQPRKRCGKKRGMKMRGRPRLKPLPRPSSSPRRGDRSPRRKTSPARTRSSPVRSLKRSPPRSPGAVSRLKSYVSTVIRSRSSSDEPDEKELERVWTVCSLLESITGDVTTEARRVYEPRGDNFQAKNRALSGDTDPDRINEDEFQNYADKKGKQSSRRNRARNNNREKAKAEKARRKSSEKKTGSNSGARARRRSTSRKEEEPERDKRPERRERRYKARRRSGPKSRREEELEDEEEHQVVKERESSLTEPHEVPEKRPGKIFWREHDAAVLRASSDGTDAGIQSSQEGSCSTKQDITRRSSSGKLFLTIEPQRNLRRTQDDTEDGRYSKLSKVQGITIEIDPNVSDDDESPRQPKENYYCEVQEPSPKNERQVKNTGNEILLIDRSGSSGLVMRSLSSPDSDGIELKTDVRQTCPSSEDIYQPLAVDDERPIFRARIGRRRSAMPPDEPAEDEEDVRVFTTRIGRRSNVSATSSVTRAASVVGTESDRRNLRHVLSDDISITPAARRPSSQSCLLN</sequence>
<reference evidence="2" key="1">
    <citation type="journal article" date="2020" name="Cell">
        <title>Large-Scale Comparative Analyses of Tick Genomes Elucidate Their Genetic Diversity and Vector Capacities.</title>
        <authorList>
            <consortium name="Tick Genome and Microbiome Consortium (TIGMIC)"/>
            <person name="Jia N."/>
            <person name="Wang J."/>
            <person name="Shi W."/>
            <person name="Du L."/>
            <person name="Sun Y."/>
            <person name="Zhan W."/>
            <person name="Jiang J.F."/>
            <person name="Wang Q."/>
            <person name="Zhang B."/>
            <person name="Ji P."/>
            <person name="Bell-Sakyi L."/>
            <person name="Cui X.M."/>
            <person name="Yuan T.T."/>
            <person name="Jiang B.G."/>
            <person name="Yang W.F."/>
            <person name="Lam T.T."/>
            <person name="Chang Q.C."/>
            <person name="Ding S.J."/>
            <person name="Wang X.J."/>
            <person name="Zhu J.G."/>
            <person name="Ruan X.D."/>
            <person name="Zhao L."/>
            <person name="Wei J.T."/>
            <person name="Ye R.Z."/>
            <person name="Que T.C."/>
            <person name="Du C.H."/>
            <person name="Zhou Y.H."/>
            <person name="Cheng J.X."/>
            <person name="Dai P.F."/>
            <person name="Guo W.B."/>
            <person name="Han X.H."/>
            <person name="Huang E.J."/>
            <person name="Li L.F."/>
            <person name="Wei W."/>
            <person name="Gao Y.C."/>
            <person name="Liu J.Z."/>
            <person name="Shao H.Z."/>
            <person name="Wang X."/>
            <person name="Wang C.C."/>
            <person name="Yang T.C."/>
            <person name="Huo Q.B."/>
            <person name="Li W."/>
            <person name="Chen H.Y."/>
            <person name="Chen S.E."/>
            <person name="Zhou L.G."/>
            <person name="Ni X.B."/>
            <person name="Tian J.H."/>
            <person name="Sheng Y."/>
            <person name="Liu T."/>
            <person name="Pan Y.S."/>
            <person name="Xia L.Y."/>
            <person name="Li J."/>
            <person name="Zhao F."/>
            <person name="Cao W.C."/>
        </authorList>
    </citation>
    <scope>NUCLEOTIDE SEQUENCE</scope>
    <source>
        <strain evidence="2">Rmic-2018</strain>
    </source>
</reference>
<evidence type="ECO:0000313" key="3">
    <source>
        <dbReference type="Proteomes" id="UP000821866"/>
    </source>
</evidence>
<protein>
    <submittedName>
        <fullName evidence="2">Uncharacterized protein</fullName>
    </submittedName>
</protein>
<feature type="compositionally biased region" description="Basic and acidic residues" evidence="1">
    <location>
        <begin position="226"/>
        <end position="236"/>
    </location>
</feature>
<feature type="region of interest" description="Disordered" evidence="1">
    <location>
        <begin position="1"/>
        <end position="29"/>
    </location>
</feature>
<feature type="compositionally biased region" description="Polar residues" evidence="1">
    <location>
        <begin position="392"/>
        <end position="420"/>
    </location>
</feature>
<comment type="caution">
    <text evidence="2">The sequence shown here is derived from an EMBL/GenBank/DDBJ whole genome shotgun (WGS) entry which is preliminary data.</text>
</comment>
<organism evidence="2 3">
    <name type="scientific">Rhipicephalus microplus</name>
    <name type="common">Cattle tick</name>
    <name type="synonym">Boophilus microplus</name>
    <dbReference type="NCBI Taxonomy" id="6941"/>
    <lineage>
        <taxon>Eukaryota</taxon>
        <taxon>Metazoa</taxon>
        <taxon>Ecdysozoa</taxon>
        <taxon>Arthropoda</taxon>
        <taxon>Chelicerata</taxon>
        <taxon>Arachnida</taxon>
        <taxon>Acari</taxon>
        <taxon>Parasitiformes</taxon>
        <taxon>Ixodida</taxon>
        <taxon>Ixodoidea</taxon>
        <taxon>Ixodidae</taxon>
        <taxon>Rhipicephalinae</taxon>
        <taxon>Rhipicephalus</taxon>
        <taxon>Boophilus</taxon>
    </lineage>
</organism>
<dbReference type="Proteomes" id="UP000821866">
    <property type="component" value="Chromosome 1"/>
</dbReference>
<feature type="compositionally biased region" description="Basic residues" evidence="1">
    <location>
        <begin position="119"/>
        <end position="139"/>
    </location>
</feature>
<name>A0A9J6F932_RHIMP</name>
<reference evidence="2" key="2">
    <citation type="submission" date="2021-09" db="EMBL/GenBank/DDBJ databases">
        <authorList>
            <person name="Jia N."/>
            <person name="Wang J."/>
            <person name="Shi W."/>
            <person name="Du L."/>
            <person name="Sun Y."/>
            <person name="Zhan W."/>
            <person name="Jiang J."/>
            <person name="Wang Q."/>
            <person name="Zhang B."/>
            <person name="Ji P."/>
            <person name="Sakyi L.B."/>
            <person name="Cui X."/>
            <person name="Yuan T."/>
            <person name="Jiang B."/>
            <person name="Yang W."/>
            <person name="Lam T.T.-Y."/>
            <person name="Chang Q."/>
            <person name="Ding S."/>
            <person name="Wang X."/>
            <person name="Zhu J."/>
            <person name="Ruan X."/>
            <person name="Zhao L."/>
            <person name="Wei J."/>
            <person name="Que T."/>
            <person name="Du C."/>
            <person name="Cheng J."/>
            <person name="Dai P."/>
            <person name="Han X."/>
            <person name="Huang E."/>
            <person name="Gao Y."/>
            <person name="Liu J."/>
            <person name="Shao H."/>
            <person name="Ye R."/>
            <person name="Li L."/>
            <person name="Wei W."/>
            <person name="Wang X."/>
            <person name="Wang C."/>
            <person name="Huo Q."/>
            <person name="Li W."/>
            <person name="Guo W."/>
            <person name="Chen H."/>
            <person name="Chen S."/>
            <person name="Zhou L."/>
            <person name="Zhou L."/>
            <person name="Ni X."/>
            <person name="Tian J."/>
            <person name="Zhou Y."/>
            <person name="Sheng Y."/>
            <person name="Liu T."/>
            <person name="Pan Y."/>
            <person name="Xia L."/>
            <person name="Li J."/>
            <person name="Zhao F."/>
            <person name="Cao W."/>
        </authorList>
    </citation>
    <scope>NUCLEOTIDE SEQUENCE</scope>
    <source>
        <strain evidence="2">Rmic-2018</strain>
        <tissue evidence="2">Larvae</tissue>
    </source>
</reference>
<evidence type="ECO:0000256" key="1">
    <source>
        <dbReference type="SAM" id="MobiDB-lite"/>
    </source>
</evidence>
<feature type="region of interest" description="Disordered" evidence="1">
    <location>
        <begin position="52"/>
        <end position="185"/>
    </location>
</feature>
<feature type="compositionally biased region" description="Basic and acidic residues" evidence="1">
    <location>
        <begin position="313"/>
        <end position="329"/>
    </location>
</feature>
<keyword evidence="3" id="KW-1185">Reference proteome</keyword>
<feature type="compositionally biased region" description="Basic and acidic residues" evidence="1">
    <location>
        <begin position="434"/>
        <end position="444"/>
    </location>
</feature>
<feature type="compositionally biased region" description="Basic and acidic residues" evidence="1">
    <location>
        <begin position="109"/>
        <end position="118"/>
    </location>
</feature>